<dbReference type="InterPro" id="IPR036930">
    <property type="entry name" value="WGR_dom_sf"/>
</dbReference>
<evidence type="ECO:0000313" key="3">
    <source>
        <dbReference type="EMBL" id="MFC5059583.1"/>
    </source>
</evidence>
<gene>
    <name evidence="3" type="ORF">ACFPFM_38210</name>
</gene>
<dbReference type="RefSeq" id="WP_344035495.1">
    <property type="nucleotide sequence ID" value="NZ_BAAAKE010000003.1"/>
</dbReference>
<reference evidence="4" key="1">
    <citation type="journal article" date="2019" name="Int. J. Syst. Evol. Microbiol.">
        <title>The Global Catalogue of Microorganisms (GCM) 10K type strain sequencing project: providing services to taxonomists for standard genome sequencing and annotation.</title>
        <authorList>
            <consortium name="The Broad Institute Genomics Platform"/>
            <consortium name="The Broad Institute Genome Sequencing Center for Infectious Disease"/>
            <person name="Wu L."/>
            <person name="Ma J."/>
        </authorList>
    </citation>
    <scope>NUCLEOTIDE SEQUENCE [LARGE SCALE GENOMIC DNA]</scope>
    <source>
        <strain evidence="4">KCTC 12848</strain>
    </source>
</reference>
<evidence type="ECO:0000313" key="4">
    <source>
        <dbReference type="Proteomes" id="UP001595833"/>
    </source>
</evidence>
<sequence>MRRWELVEGGSAKFWEVSRDGSVVTVRFGRLGSSGQQKATELSSEDAATAHVAKLVAQKEKKGYRAVAGSATGSTTAPGPATSGPATSGPATSSPATSSLTTTSSPTTTSGVSLSPGATTGPGVGELPDESVFALPRKWWRHVHPRRDGHVRREAEPDRGAVESVRAALGSFPPKSARALDNPAGDAGLAEAARSYLAGEATPLGAGAVAQLIAAEGIPQSQVLAELADAWAVEHGLAFAARAALEASRVQVHWRSSGLQETPRALRFAQPRQGRRWDHSHGVVAARVRELVADADDAGDAAVQSVVDGYLDDPVARFTAAYLAPHRHDLVERVCAEVEASGAVDDWISLVCALNSAGQLRSALASDPVRWRLMSPDVLHTVLDGIGPAVAPVLAPLLDEDLGADFRKALLDVFAELPTDEAFGLLVSRLDGKGVQAAVLEMSRRYPVRALRLLAGAPGDTARLLFRGHLQRHPDLPDRIGLSDAERAAVERVREEDGRLVEASAEGLPELLLNPPWAGGRTTVRPVVVEGLTAPDLRAVEWAEGERESWLAEGRARYHRFRSGDWARTAEEFLGGRLPWFGRMALMFNGPEAVVRPLLARWEPGTPWESEGVARAIAARFGVDALDKLAPIVAAGYSASAAELVQPLVSREVAEVVADWLARLKSARPAAVAWVRRHPAAAARLLLPAAVGPVGPARHAAESVLRLVPDEAREAAREQGPEAERAVGQLLSADPLTVLPAKIPVPGPWADPAVLPQVIARKTGLALPRDSVRHLLTVLALSKPDAPYAGVAVVEEVCEPASLARFGRELFRLWTAVGAPAKDSWALTAQGVLGDDDTVRLLVPLIRAWPGESQHARAVAGLDVLAAIGTDLALVSLNGIARKAKFKALKQRAQEKVAAVAEQLGLTAEQLADRLVPDFGLDDAATLVVDYGPRRFTVGFDEQLKPYVLDEDGKRRKDLPKPGAKDDEKAVDEHKRFAALKKDVRTVAADQVERLELAMVLGRRWSAAEFRTLLAGHPLLWHVVRRLVWVTDGGASFRVAEDRTFADASDDAFELPDDARVGVAHPLRLGDDLAAWSEVFADYEILQPFPQLGRAVHALDERERRARRLERFEGSVVPVGRLLGLTKRGWERGQPQDAGVECWILRPLAGGAAIVVNLEPGIVVGVPHEFPEQKLTEIWVDGSGRGDWHARGDRAFGELDAVTASEVLAEFTALTS</sequence>
<evidence type="ECO:0000256" key="1">
    <source>
        <dbReference type="SAM" id="MobiDB-lite"/>
    </source>
</evidence>
<keyword evidence="4" id="KW-1185">Reference proteome</keyword>
<dbReference type="CDD" id="cd07996">
    <property type="entry name" value="WGR_MMR_like"/>
    <property type="match status" value="1"/>
</dbReference>
<dbReference type="Pfam" id="PF13569">
    <property type="entry name" value="DUF4132"/>
    <property type="match status" value="1"/>
</dbReference>
<dbReference type="SUPFAM" id="SSF142921">
    <property type="entry name" value="WGR domain-like"/>
    <property type="match status" value="1"/>
</dbReference>
<accession>A0ABV9YD69</accession>
<feature type="region of interest" description="Disordered" evidence="1">
    <location>
        <begin position="58"/>
        <end position="129"/>
    </location>
</feature>
<feature type="domain" description="WGR" evidence="2">
    <location>
        <begin position="1"/>
        <end position="81"/>
    </location>
</feature>
<evidence type="ECO:0000259" key="2">
    <source>
        <dbReference type="PROSITE" id="PS51977"/>
    </source>
</evidence>
<feature type="region of interest" description="Disordered" evidence="1">
    <location>
        <begin position="951"/>
        <end position="970"/>
    </location>
</feature>
<dbReference type="InterPro" id="IPR008893">
    <property type="entry name" value="WGR_domain"/>
</dbReference>
<dbReference type="Gene3D" id="2.20.140.10">
    <property type="entry name" value="WGR domain"/>
    <property type="match status" value="1"/>
</dbReference>
<protein>
    <submittedName>
        <fullName evidence="3">DUF4132 domain-containing protein</fullName>
    </submittedName>
</protein>
<dbReference type="InterPro" id="IPR049809">
    <property type="entry name" value="YehF/YfeS-like_WGR"/>
</dbReference>
<dbReference type="Pfam" id="PF05406">
    <property type="entry name" value="WGR"/>
    <property type="match status" value="1"/>
</dbReference>
<organism evidence="3 4">
    <name type="scientific">Saccharothrix xinjiangensis</name>
    <dbReference type="NCBI Taxonomy" id="204798"/>
    <lineage>
        <taxon>Bacteria</taxon>
        <taxon>Bacillati</taxon>
        <taxon>Actinomycetota</taxon>
        <taxon>Actinomycetes</taxon>
        <taxon>Pseudonocardiales</taxon>
        <taxon>Pseudonocardiaceae</taxon>
        <taxon>Saccharothrix</taxon>
    </lineage>
</organism>
<name>A0ABV9YD69_9PSEU</name>
<feature type="compositionally biased region" description="Low complexity" evidence="1">
    <location>
        <begin position="66"/>
        <end position="117"/>
    </location>
</feature>
<dbReference type="EMBL" id="JBHSJB010000042">
    <property type="protein sequence ID" value="MFC5059583.1"/>
    <property type="molecule type" value="Genomic_DNA"/>
</dbReference>
<proteinExistence type="predicted"/>
<dbReference type="PROSITE" id="PS51977">
    <property type="entry name" value="WGR"/>
    <property type="match status" value="1"/>
</dbReference>
<comment type="caution">
    <text evidence="3">The sequence shown here is derived from an EMBL/GenBank/DDBJ whole genome shotgun (WGS) entry which is preliminary data.</text>
</comment>
<dbReference type="SMART" id="SM00773">
    <property type="entry name" value="WGR"/>
    <property type="match status" value="1"/>
</dbReference>
<dbReference type="Proteomes" id="UP001595833">
    <property type="component" value="Unassembled WGS sequence"/>
</dbReference>
<dbReference type="InterPro" id="IPR025406">
    <property type="entry name" value="DUF4132"/>
</dbReference>